<keyword evidence="1" id="KW-0175">Coiled coil</keyword>
<name>A0A9D0ZCU1_9FIRM</name>
<proteinExistence type="predicted"/>
<reference evidence="2" key="1">
    <citation type="submission" date="2020-10" db="EMBL/GenBank/DDBJ databases">
        <authorList>
            <person name="Gilroy R."/>
        </authorList>
    </citation>
    <scope>NUCLEOTIDE SEQUENCE</scope>
    <source>
        <strain evidence="2">ChiBcolR7-354</strain>
    </source>
</reference>
<gene>
    <name evidence="2" type="ORF">IAB77_01665</name>
</gene>
<comment type="caution">
    <text evidence="2">The sequence shown here is derived from an EMBL/GenBank/DDBJ whole genome shotgun (WGS) entry which is preliminary data.</text>
</comment>
<organism evidence="2 3">
    <name type="scientific">Candidatus Scatomorpha intestinavium</name>
    <dbReference type="NCBI Taxonomy" id="2840922"/>
    <lineage>
        <taxon>Bacteria</taxon>
        <taxon>Bacillati</taxon>
        <taxon>Bacillota</taxon>
        <taxon>Clostridia</taxon>
        <taxon>Eubacteriales</taxon>
        <taxon>Candidatus Scatomorpha</taxon>
    </lineage>
</organism>
<dbReference type="AlphaFoldDB" id="A0A9D0ZCU1"/>
<dbReference type="Proteomes" id="UP000824262">
    <property type="component" value="Unassembled WGS sequence"/>
</dbReference>
<sequence>MDNIDGTIRALREDIARLGMLRTRLQNLYAQRDELAAREAELAEIAENEADDVRRLEGRSLARYFYSLTGSLDERLSREAAEAREAAVRHDAVESQLTDVEDAIESAEAELRRLSGCEQRYEAALERRAAEMKAAGAPGAGRLVELERREAELERRRKEIDEALAAGKAAESMALGVVDSLSSASTWGVVDMFSDSFFTDMIKYGHIDEAQSSIEALQRQLRRFGTELRDVGETGRGLNIEIDGFLTFADYFFDSFFVDMAVNSRIEQAAREADAVLARIHGALSSLEAMRSDTEAEARRVDAEYERVLTAGI</sequence>
<reference evidence="2" key="2">
    <citation type="journal article" date="2021" name="PeerJ">
        <title>Extensive microbial diversity within the chicken gut microbiome revealed by metagenomics and culture.</title>
        <authorList>
            <person name="Gilroy R."/>
            <person name="Ravi A."/>
            <person name="Getino M."/>
            <person name="Pursley I."/>
            <person name="Horton D.L."/>
            <person name="Alikhan N.F."/>
            <person name="Baker D."/>
            <person name="Gharbi K."/>
            <person name="Hall N."/>
            <person name="Watson M."/>
            <person name="Adriaenssens E.M."/>
            <person name="Foster-Nyarko E."/>
            <person name="Jarju S."/>
            <person name="Secka A."/>
            <person name="Antonio M."/>
            <person name="Oren A."/>
            <person name="Chaudhuri R.R."/>
            <person name="La Ragione R."/>
            <person name="Hildebrand F."/>
            <person name="Pallen M.J."/>
        </authorList>
    </citation>
    <scope>NUCLEOTIDE SEQUENCE</scope>
    <source>
        <strain evidence="2">ChiBcolR7-354</strain>
    </source>
</reference>
<accession>A0A9D0ZCU1</accession>
<evidence type="ECO:0000313" key="2">
    <source>
        <dbReference type="EMBL" id="HIQ77949.1"/>
    </source>
</evidence>
<evidence type="ECO:0000313" key="3">
    <source>
        <dbReference type="Proteomes" id="UP000824262"/>
    </source>
</evidence>
<protein>
    <submittedName>
        <fullName evidence="2">Uncharacterized protein</fullName>
    </submittedName>
</protein>
<dbReference type="EMBL" id="DVGA01000022">
    <property type="protein sequence ID" value="HIQ77949.1"/>
    <property type="molecule type" value="Genomic_DNA"/>
</dbReference>
<feature type="coiled-coil region" evidence="1">
    <location>
        <begin position="90"/>
        <end position="117"/>
    </location>
</feature>
<evidence type="ECO:0000256" key="1">
    <source>
        <dbReference type="SAM" id="Coils"/>
    </source>
</evidence>